<dbReference type="EMBL" id="JAYXHS010000002">
    <property type="protein sequence ID" value="MEC5386086.1"/>
    <property type="molecule type" value="Genomic_DNA"/>
</dbReference>
<dbReference type="Pfam" id="PF00263">
    <property type="entry name" value="Secretin"/>
    <property type="match status" value="1"/>
</dbReference>
<dbReference type="PROSITE" id="PS51257">
    <property type="entry name" value="PROKAR_LIPOPROTEIN"/>
    <property type="match status" value="1"/>
</dbReference>
<feature type="domain" description="Secretin/TonB short N-terminal" evidence="6">
    <location>
        <begin position="97"/>
        <end position="145"/>
    </location>
</feature>
<evidence type="ECO:0000256" key="5">
    <source>
        <dbReference type="SAM" id="SignalP"/>
    </source>
</evidence>
<organism evidence="7 8">
    <name type="scientific">Uliginosibacterium silvisoli</name>
    <dbReference type="NCBI Taxonomy" id="3114758"/>
    <lineage>
        <taxon>Bacteria</taxon>
        <taxon>Pseudomonadati</taxon>
        <taxon>Pseudomonadota</taxon>
        <taxon>Betaproteobacteria</taxon>
        <taxon>Rhodocyclales</taxon>
        <taxon>Zoogloeaceae</taxon>
        <taxon>Uliginosibacterium</taxon>
    </lineage>
</organism>
<feature type="region of interest" description="Disordered" evidence="4">
    <location>
        <begin position="558"/>
        <end position="577"/>
    </location>
</feature>
<dbReference type="PRINTS" id="PR00811">
    <property type="entry name" value="BCTERIALGSPD"/>
</dbReference>
<evidence type="ECO:0000256" key="1">
    <source>
        <dbReference type="ARBA" id="ARBA00022448"/>
    </source>
</evidence>
<evidence type="ECO:0000256" key="3">
    <source>
        <dbReference type="ARBA" id="ARBA00023237"/>
    </source>
</evidence>
<feature type="compositionally biased region" description="Low complexity" evidence="4">
    <location>
        <begin position="181"/>
        <end position="197"/>
    </location>
</feature>
<accession>A0ABU6K330</accession>
<feature type="chain" id="PRO_5045608729" evidence="5">
    <location>
        <begin position="26"/>
        <end position="577"/>
    </location>
</feature>
<dbReference type="SMART" id="SM00965">
    <property type="entry name" value="STN"/>
    <property type="match status" value="1"/>
</dbReference>
<comment type="caution">
    <text evidence="7">The sequence shown here is derived from an EMBL/GenBank/DDBJ whole genome shotgun (WGS) entry which is preliminary data.</text>
</comment>
<evidence type="ECO:0000256" key="4">
    <source>
        <dbReference type="SAM" id="MobiDB-lite"/>
    </source>
</evidence>
<feature type="region of interest" description="Disordered" evidence="4">
    <location>
        <begin position="174"/>
        <end position="197"/>
    </location>
</feature>
<dbReference type="Proteomes" id="UP001331561">
    <property type="component" value="Unassembled WGS sequence"/>
</dbReference>
<dbReference type="Pfam" id="PF07660">
    <property type="entry name" value="STN"/>
    <property type="match status" value="1"/>
</dbReference>
<evidence type="ECO:0000259" key="6">
    <source>
        <dbReference type="SMART" id="SM00965"/>
    </source>
</evidence>
<keyword evidence="5" id="KW-0732">Signal</keyword>
<dbReference type="InterPro" id="IPR001775">
    <property type="entry name" value="GspD/PilQ"/>
</dbReference>
<protein>
    <submittedName>
        <fullName evidence="7">Secretin N-terminal domain-containing protein</fullName>
    </submittedName>
</protein>
<evidence type="ECO:0000313" key="7">
    <source>
        <dbReference type="EMBL" id="MEC5386086.1"/>
    </source>
</evidence>
<keyword evidence="2" id="KW-0472">Membrane</keyword>
<dbReference type="Pfam" id="PF07655">
    <property type="entry name" value="Secretin_N_2"/>
    <property type="match status" value="1"/>
</dbReference>
<reference evidence="7 8" key="1">
    <citation type="submission" date="2024-01" db="EMBL/GenBank/DDBJ databases">
        <title>Uliginosibacterium soil sp. nov.</title>
        <authorList>
            <person name="Lv Y."/>
        </authorList>
    </citation>
    <scope>NUCLEOTIDE SEQUENCE [LARGE SCALE GENOMIC DNA]</scope>
    <source>
        <strain evidence="7 8">H3</strain>
    </source>
</reference>
<name>A0ABU6K330_9RHOO</name>
<dbReference type="PANTHER" id="PTHR30332">
    <property type="entry name" value="PROBABLE GENERAL SECRETION PATHWAY PROTEIN D"/>
    <property type="match status" value="1"/>
</dbReference>
<dbReference type="PANTHER" id="PTHR30332:SF17">
    <property type="entry name" value="TYPE IV PILIATION SYSTEM PROTEIN DR_0774-RELATED"/>
    <property type="match status" value="1"/>
</dbReference>
<dbReference type="RefSeq" id="WP_327599063.1">
    <property type="nucleotide sequence ID" value="NZ_JAYXHS010000002.1"/>
</dbReference>
<dbReference type="InterPro" id="IPR011662">
    <property type="entry name" value="Secretin/TonB_short_N"/>
</dbReference>
<dbReference type="InterPro" id="IPR050810">
    <property type="entry name" value="Bact_Secretion_Sys_Channel"/>
</dbReference>
<keyword evidence="1" id="KW-0813">Transport</keyword>
<gene>
    <name evidence="7" type="ORF">VVD49_10140</name>
</gene>
<keyword evidence="8" id="KW-1185">Reference proteome</keyword>
<evidence type="ECO:0000313" key="8">
    <source>
        <dbReference type="Proteomes" id="UP001331561"/>
    </source>
</evidence>
<feature type="signal peptide" evidence="5">
    <location>
        <begin position="1"/>
        <end position="25"/>
    </location>
</feature>
<sequence length="577" mass="61435">MILSWMRGVACVVTLAMLLTACQTAVPKQNSTQQLIEQEMRRALAQRSAIPPAVNDALIMPPAQEAPAKPREKRFNLSVNNAPASQVFAALAADSRYSIVVHPDVVGKLTINLKDVTLAEALDSIREVYGYDYKITGDRVTIQPLTLQTRLFQINYLAGNRIGISDTRVISGSITSGGSGSSSSASTTTGSNSSTSGVVGAAVQTHTKADFWQELTTALKLLVGDGEGRQVVTSPQSGVVVIKAMPAELRAVESYLRMSQLSIEREVMLEAKIVEVVLNDAYQNGINWAVLSRGRAPFSVGTDPSRIIAGPNSPPGTIGGGAGILPDTSLVDLVTAPIVNTIGSVIPNSPLAGALGLNFATSNFAAILSYLETQGSIHVMSSPRIATLNNQKAVLKVGTDDFFVTNISTTTTSSGSGNTVSPSITLQPFFSGISLDVMPQIDMDDNVIIHIRPSISNVTEKKKQINLGTAGVFNLPLASSRTNETDSIVRVREGNIVAIGGLMEQSQTNDSAKVPGVGDVPIVGEFFSQGNRAIQKRELVVLLKATIIRGDKDWSQDMRDTTERLSGIRQEPLGPRW</sequence>
<dbReference type="InterPro" id="IPR004846">
    <property type="entry name" value="T2SS/T3SS_dom"/>
</dbReference>
<evidence type="ECO:0000256" key="2">
    <source>
        <dbReference type="ARBA" id="ARBA00023136"/>
    </source>
</evidence>
<keyword evidence="3" id="KW-0998">Cell outer membrane</keyword>
<proteinExistence type="predicted"/>
<dbReference type="InterPro" id="IPR011514">
    <property type="entry name" value="Secretin_N_2"/>
</dbReference>
<dbReference type="Gene3D" id="3.30.1370.130">
    <property type="match status" value="1"/>
</dbReference>